<sequence>MESEEPLGRGWRGTEDGWIAAAYDMLIEGGVEAVKILPLAKRLRLSRTSFYWHFQDREALLAALVKRWQDKNTGNLIRQTERPAPSIAAALLNLFDCWISADLFDSRLEAAMRDWARTDAALGEAFTDADARRTAAIRAMFERHGFGADEADIRASAIYLTQVGYIALGTAESLERRLERIPTYIETFTGQRATEDELAVFAARHLKG</sequence>
<dbReference type="AlphaFoldDB" id="A0A2S8S8C8"/>
<dbReference type="PROSITE" id="PS50977">
    <property type="entry name" value="HTH_TETR_2"/>
    <property type="match status" value="1"/>
</dbReference>
<dbReference type="InterPro" id="IPR009057">
    <property type="entry name" value="Homeodomain-like_sf"/>
</dbReference>
<dbReference type="GO" id="GO:0003677">
    <property type="term" value="F:DNA binding"/>
    <property type="evidence" value="ECO:0007669"/>
    <property type="project" value="UniProtKB-UniRule"/>
</dbReference>
<dbReference type="Proteomes" id="UP000238338">
    <property type="component" value="Unassembled WGS sequence"/>
</dbReference>
<gene>
    <name evidence="4" type="ORF">LX70_01903</name>
</gene>
<evidence type="ECO:0000313" key="5">
    <source>
        <dbReference type="Proteomes" id="UP000238338"/>
    </source>
</evidence>
<evidence type="ECO:0000256" key="1">
    <source>
        <dbReference type="ARBA" id="ARBA00023125"/>
    </source>
</evidence>
<dbReference type="InterPro" id="IPR001647">
    <property type="entry name" value="HTH_TetR"/>
</dbReference>
<dbReference type="PRINTS" id="PR00455">
    <property type="entry name" value="HTHTETR"/>
</dbReference>
<evidence type="ECO:0000259" key="3">
    <source>
        <dbReference type="PROSITE" id="PS50977"/>
    </source>
</evidence>
<proteinExistence type="predicted"/>
<feature type="domain" description="HTH tetR-type" evidence="3">
    <location>
        <begin position="12"/>
        <end position="72"/>
    </location>
</feature>
<name>A0A2S8S8C8_9RHOB</name>
<protein>
    <submittedName>
        <fullName evidence="4">TetR family transcriptional regulator</fullName>
    </submittedName>
</protein>
<comment type="caution">
    <text evidence="4">The sequence shown here is derived from an EMBL/GenBank/DDBJ whole genome shotgun (WGS) entry which is preliminary data.</text>
</comment>
<evidence type="ECO:0000256" key="2">
    <source>
        <dbReference type="PROSITE-ProRule" id="PRU00335"/>
    </source>
</evidence>
<dbReference type="Pfam" id="PF00440">
    <property type="entry name" value="TetR_N"/>
    <property type="match status" value="1"/>
</dbReference>
<dbReference type="SUPFAM" id="SSF46689">
    <property type="entry name" value="Homeodomain-like"/>
    <property type="match status" value="1"/>
</dbReference>
<organism evidence="4 5">
    <name type="scientific">Albidovulum denitrificans</name>
    <dbReference type="NCBI Taxonomy" id="404881"/>
    <lineage>
        <taxon>Bacteria</taxon>
        <taxon>Pseudomonadati</taxon>
        <taxon>Pseudomonadota</taxon>
        <taxon>Alphaproteobacteria</taxon>
        <taxon>Rhodobacterales</taxon>
        <taxon>Paracoccaceae</taxon>
        <taxon>Albidovulum</taxon>
    </lineage>
</organism>
<feature type="DNA-binding region" description="H-T-H motif" evidence="2">
    <location>
        <begin position="35"/>
        <end position="54"/>
    </location>
</feature>
<keyword evidence="5" id="KW-1185">Reference proteome</keyword>
<dbReference type="EMBL" id="PVEP01000003">
    <property type="protein sequence ID" value="PQV57046.1"/>
    <property type="molecule type" value="Genomic_DNA"/>
</dbReference>
<dbReference type="OrthoDB" id="3218408at2"/>
<accession>A0A2S8S8C8</accession>
<evidence type="ECO:0000313" key="4">
    <source>
        <dbReference type="EMBL" id="PQV57046.1"/>
    </source>
</evidence>
<dbReference type="Gene3D" id="1.10.357.10">
    <property type="entry name" value="Tetracycline Repressor, domain 2"/>
    <property type="match status" value="1"/>
</dbReference>
<dbReference type="RefSeq" id="WP_105514433.1">
    <property type="nucleotide sequence ID" value="NZ_PVEP01000003.1"/>
</dbReference>
<keyword evidence="1 2" id="KW-0238">DNA-binding</keyword>
<reference evidence="4 5" key="1">
    <citation type="submission" date="2018-02" db="EMBL/GenBank/DDBJ databases">
        <title>Genomic Encyclopedia of Archaeal and Bacterial Type Strains, Phase II (KMG-II): from individual species to whole genera.</title>
        <authorList>
            <person name="Goeker M."/>
        </authorList>
    </citation>
    <scope>NUCLEOTIDE SEQUENCE [LARGE SCALE GENOMIC DNA]</scope>
    <source>
        <strain evidence="4 5">DSM 18921</strain>
    </source>
</reference>